<proteinExistence type="predicted"/>
<keyword evidence="1" id="KW-1133">Transmembrane helix</keyword>
<evidence type="ECO:0000256" key="1">
    <source>
        <dbReference type="SAM" id="Phobius"/>
    </source>
</evidence>
<dbReference type="EMBL" id="LYDR01000063">
    <property type="protein sequence ID" value="ODA32542.1"/>
    <property type="molecule type" value="Genomic_DNA"/>
</dbReference>
<evidence type="ECO:0000313" key="3">
    <source>
        <dbReference type="Proteomes" id="UP000094828"/>
    </source>
</evidence>
<keyword evidence="1" id="KW-0472">Membrane</keyword>
<gene>
    <name evidence="2" type="ORF">A6X21_19435</name>
</gene>
<evidence type="ECO:0000313" key="2">
    <source>
        <dbReference type="EMBL" id="ODA32542.1"/>
    </source>
</evidence>
<comment type="caution">
    <text evidence="2">The sequence shown here is derived from an EMBL/GenBank/DDBJ whole genome shotgun (WGS) entry which is preliminary data.</text>
</comment>
<feature type="transmembrane region" description="Helical" evidence="1">
    <location>
        <begin position="5"/>
        <end position="21"/>
    </location>
</feature>
<sequence>MEILFYLGLIVCSFVWLPRFPRAVVEFSAISLATCWFAAFIGASFPVALKQRAPSLRFWRVLFWLSIICGSIGFTLLFLWWERQAQRSPNFPGLGAVIFLGVAAIISCGLSFVLGWLIPSASDAHKDLHR</sequence>
<dbReference type="AlphaFoldDB" id="A0A1C3EH10"/>
<name>A0A1C3EH10_9PLAN</name>
<protein>
    <submittedName>
        <fullName evidence="2">Uncharacterized protein</fullName>
    </submittedName>
</protein>
<dbReference type="Proteomes" id="UP000094828">
    <property type="component" value="Unassembled WGS sequence"/>
</dbReference>
<keyword evidence="1" id="KW-0812">Transmembrane</keyword>
<feature type="transmembrane region" description="Helical" evidence="1">
    <location>
        <begin position="61"/>
        <end position="81"/>
    </location>
</feature>
<keyword evidence="3" id="KW-1185">Reference proteome</keyword>
<organism evidence="2 3">
    <name type="scientific">Planctopirus hydrillae</name>
    <dbReference type="NCBI Taxonomy" id="1841610"/>
    <lineage>
        <taxon>Bacteria</taxon>
        <taxon>Pseudomonadati</taxon>
        <taxon>Planctomycetota</taxon>
        <taxon>Planctomycetia</taxon>
        <taxon>Planctomycetales</taxon>
        <taxon>Planctomycetaceae</taxon>
        <taxon>Planctopirus</taxon>
    </lineage>
</organism>
<feature type="transmembrane region" description="Helical" evidence="1">
    <location>
        <begin position="93"/>
        <end position="118"/>
    </location>
</feature>
<reference evidence="2 3" key="1">
    <citation type="submission" date="2016-05" db="EMBL/GenBank/DDBJ databases">
        <title>Genomic and physiological characterization of Planctopirus sp. isolated from fresh water lake.</title>
        <authorList>
            <person name="Subhash Y."/>
            <person name="Ramana C."/>
        </authorList>
    </citation>
    <scope>NUCLEOTIDE SEQUENCE [LARGE SCALE GENOMIC DNA]</scope>
    <source>
        <strain evidence="2 3">JC280</strain>
    </source>
</reference>
<accession>A0A1C3EH10</accession>
<feature type="transmembrane region" description="Helical" evidence="1">
    <location>
        <begin position="27"/>
        <end position="49"/>
    </location>
</feature>